<dbReference type="InterPro" id="IPR000182">
    <property type="entry name" value="GNAT_dom"/>
</dbReference>
<dbReference type="EMBL" id="MAEI02000001">
    <property type="protein sequence ID" value="MEO1782638.1"/>
    <property type="molecule type" value="Genomic_DNA"/>
</dbReference>
<gene>
    <name evidence="2" type="ORF">BAU18_002252</name>
</gene>
<dbReference type="RefSeq" id="WP_237583932.1">
    <property type="nucleotide sequence ID" value="NZ_JAQFAM010000007.1"/>
</dbReference>
<sequence>MIMISELPHQEFPCLLNWALLLDADPNVALVKSYLTRSRVLVAFETEAMAKGKSQLPETAKEVIGSLVFEKQAANWEILNVAVAPQRQGQGLGGKLMDACLANIDAEADNLPIIVKTGDLTSPALSLYQKKGFDQIALVKDYFVQHYPEPIFEDGQQLRNQVILERKPR</sequence>
<evidence type="ECO:0000313" key="3">
    <source>
        <dbReference type="Proteomes" id="UP001429357"/>
    </source>
</evidence>
<name>A0ABV0F3J7_9ENTE</name>
<evidence type="ECO:0000259" key="1">
    <source>
        <dbReference type="PROSITE" id="PS51186"/>
    </source>
</evidence>
<feature type="domain" description="N-acetyltransferase" evidence="1">
    <location>
        <begin position="2"/>
        <end position="154"/>
    </location>
</feature>
<dbReference type="InterPro" id="IPR016181">
    <property type="entry name" value="Acyl_CoA_acyltransferase"/>
</dbReference>
<dbReference type="SUPFAM" id="SSF55729">
    <property type="entry name" value="Acyl-CoA N-acyltransferases (Nat)"/>
    <property type="match status" value="1"/>
</dbReference>
<dbReference type="Pfam" id="PF13508">
    <property type="entry name" value="Acetyltransf_7"/>
    <property type="match status" value="1"/>
</dbReference>
<dbReference type="Gene3D" id="3.40.630.30">
    <property type="match status" value="1"/>
</dbReference>
<accession>A0ABV0F3J7</accession>
<evidence type="ECO:0000313" key="2">
    <source>
        <dbReference type="EMBL" id="MEO1782638.1"/>
    </source>
</evidence>
<keyword evidence="3" id="KW-1185">Reference proteome</keyword>
<dbReference type="Proteomes" id="UP001429357">
    <property type="component" value="Unassembled WGS sequence"/>
</dbReference>
<comment type="caution">
    <text evidence="2">The sequence shown here is derived from an EMBL/GenBank/DDBJ whole genome shotgun (WGS) entry which is preliminary data.</text>
</comment>
<reference evidence="2" key="1">
    <citation type="submission" date="2016-06" db="EMBL/GenBank/DDBJ databases">
        <authorList>
            <person name="Van Tyne D."/>
        </authorList>
    </citation>
    <scope>NUCLEOTIDE SEQUENCE</scope>
    <source>
        <strain evidence="2">JM9A</strain>
    </source>
</reference>
<proteinExistence type="predicted"/>
<protein>
    <recommendedName>
        <fullName evidence="1">N-acetyltransferase domain-containing protein</fullName>
    </recommendedName>
</protein>
<dbReference type="CDD" id="cd04301">
    <property type="entry name" value="NAT_SF"/>
    <property type="match status" value="1"/>
</dbReference>
<organism evidence="2 3">
    <name type="scientific">Enterococcus diestrammenae</name>
    <dbReference type="NCBI Taxonomy" id="1155073"/>
    <lineage>
        <taxon>Bacteria</taxon>
        <taxon>Bacillati</taxon>
        <taxon>Bacillota</taxon>
        <taxon>Bacilli</taxon>
        <taxon>Lactobacillales</taxon>
        <taxon>Enterococcaceae</taxon>
        <taxon>Enterococcus</taxon>
    </lineage>
</organism>
<dbReference type="PROSITE" id="PS51186">
    <property type="entry name" value="GNAT"/>
    <property type="match status" value="1"/>
</dbReference>
<reference evidence="2" key="2">
    <citation type="submission" date="2024-02" db="EMBL/GenBank/DDBJ databases">
        <title>The Genome Sequence of Enterococcus diestrammenae JM9A.</title>
        <authorList>
            <person name="Earl A."/>
            <person name="Manson A."/>
            <person name="Gilmore M."/>
            <person name="Sanders J."/>
            <person name="Shea T."/>
            <person name="Howe W."/>
            <person name="Livny J."/>
            <person name="Cuomo C."/>
            <person name="Neafsey D."/>
            <person name="Birren B."/>
        </authorList>
    </citation>
    <scope>NUCLEOTIDE SEQUENCE</scope>
    <source>
        <strain evidence="2">JM9A</strain>
    </source>
</reference>